<gene>
    <name evidence="1" type="ORF">ANOM_002477</name>
</gene>
<dbReference type="RefSeq" id="XP_015409756.1">
    <property type="nucleotide sequence ID" value="XM_015547734.1"/>
</dbReference>
<name>A0A0L1JBN0_ASPN3</name>
<dbReference type="OrthoDB" id="10003767at2759"/>
<dbReference type="GeneID" id="26804281"/>
<proteinExistence type="predicted"/>
<organism evidence="1 2">
    <name type="scientific">Aspergillus nomiae NRRL (strain ATCC 15546 / NRRL 13137 / CBS 260.88 / M93)</name>
    <dbReference type="NCBI Taxonomy" id="1509407"/>
    <lineage>
        <taxon>Eukaryota</taxon>
        <taxon>Fungi</taxon>
        <taxon>Dikarya</taxon>
        <taxon>Ascomycota</taxon>
        <taxon>Pezizomycotina</taxon>
        <taxon>Eurotiomycetes</taxon>
        <taxon>Eurotiomycetidae</taxon>
        <taxon>Eurotiales</taxon>
        <taxon>Aspergillaceae</taxon>
        <taxon>Aspergillus</taxon>
        <taxon>Aspergillus subgen. Circumdati</taxon>
    </lineage>
</organism>
<reference evidence="1 2" key="1">
    <citation type="submission" date="2014-06" db="EMBL/GenBank/DDBJ databases">
        <title>The Genome of the Aflatoxigenic Filamentous Fungus Aspergillus nomius.</title>
        <authorList>
            <person name="Moore M.G."/>
            <person name="Shannon B.M."/>
            <person name="Brian M.M."/>
        </authorList>
    </citation>
    <scope>NUCLEOTIDE SEQUENCE [LARGE SCALE GENOMIC DNA]</scope>
    <source>
        <strain evidence="1 2">NRRL 13137</strain>
    </source>
</reference>
<dbReference type="AlphaFoldDB" id="A0A0L1JBN0"/>
<evidence type="ECO:0008006" key="3">
    <source>
        <dbReference type="Google" id="ProtNLM"/>
    </source>
</evidence>
<sequence length="112" mass="12981">MTLKGALIRMVEYWSHLPGTKELHCPVQFTEAALEGFHDEGLWFNLNKVVNHRRDQIGGVNEDGWISNQRYDDAVEELVRLKESLVASAEGSQDDIRLLEKGWLFRDRKEIN</sequence>
<keyword evidence="2" id="KW-1185">Reference proteome</keyword>
<dbReference type="EMBL" id="JNOM01000044">
    <property type="protein sequence ID" value="KNG88833.1"/>
    <property type="molecule type" value="Genomic_DNA"/>
</dbReference>
<evidence type="ECO:0000313" key="2">
    <source>
        <dbReference type="Proteomes" id="UP000037505"/>
    </source>
</evidence>
<evidence type="ECO:0000313" key="1">
    <source>
        <dbReference type="EMBL" id="KNG88833.1"/>
    </source>
</evidence>
<protein>
    <recommendedName>
        <fullName evidence="3">Phosphotransferase enzyme family protein</fullName>
    </recommendedName>
</protein>
<accession>A0A0L1JBN0</accession>
<comment type="caution">
    <text evidence="1">The sequence shown here is derived from an EMBL/GenBank/DDBJ whole genome shotgun (WGS) entry which is preliminary data.</text>
</comment>
<dbReference type="Proteomes" id="UP000037505">
    <property type="component" value="Unassembled WGS sequence"/>
</dbReference>